<gene>
    <name evidence="4" type="ORF">XELAEV_18004800mg</name>
</gene>
<evidence type="ECO:0000313" key="5">
    <source>
        <dbReference type="Proteomes" id="UP000694892"/>
    </source>
</evidence>
<protein>
    <recommendedName>
        <fullName evidence="3">C3H1-type domain-containing protein</fullName>
    </recommendedName>
</protein>
<keyword evidence="1" id="KW-0862">Zinc</keyword>
<keyword evidence="1" id="KW-0863">Zinc-finger</keyword>
<keyword evidence="1" id="KW-0479">Metal-binding</keyword>
<dbReference type="GO" id="GO:0008270">
    <property type="term" value="F:zinc ion binding"/>
    <property type="evidence" value="ECO:0007669"/>
    <property type="project" value="UniProtKB-KW"/>
</dbReference>
<feature type="region of interest" description="Disordered" evidence="2">
    <location>
        <begin position="48"/>
        <end position="104"/>
    </location>
</feature>
<evidence type="ECO:0000256" key="1">
    <source>
        <dbReference type="PROSITE-ProRule" id="PRU00723"/>
    </source>
</evidence>
<feature type="zinc finger region" description="C3H1-type" evidence="1">
    <location>
        <begin position="305"/>
        <end position="331"/>
    </location>
</feature>
<feature type="compositionally biased region" description="Basic residues" evidence="2">
    <location>
        <begin position="75"/>
        <end position="84"/>
    </location>
</feature>
<accession>A0A974DWW4</accession>
<feature type="region of interest" description="Disordered" evidence="2">
    <location>
        <begin position="200"/>
        <end position="219"/>
    </location>
</feature>
<sequence length="460" mass="48928">MMQTGNVLQGLRLALTGRNVERIRRELVTLLGSVQSAESTAAVGESIEKDASIEAGPTGSHAVRGEGQEAASRVGSRHAARQVGRRGVGNSVPGEVVAGNGSGPVRARGGVARAWGQGGDQGASDPIWPVGTSHTEDISPATALRGSVAEGAGQEGTGEIGGKGCVEQPVPRVIPEAAQQGAYVSFAGPLGIHIKKEESVELKDEDKKDGKKEEEEQSKRYRKIPKTFGNWLWAFCTLTSTIGEKKLEHCSPLFLLFPSEVSGQPGYDMGSAGHATMVAVDDRAEGFALSERRRGGKQGTPPAVNKPSYCWQCNEGQCKWGATCKYKHECSGCGGAHAYAKCFRRGKGGAKLAEAQKGEDPSEPRRDAAMARQTPHVLVLHAGGNDMGVMSQKDLLRLMNLDVDKIHSLFPGVVVVWSEMEIWGDCDVHLAEVGLDIFNLDLVDGVKRAFQLWSGVAQPG</sequence>
<dbReference type="InterPro" id="IPR000571">
    <property type="entry name" value="Znf_CCCH"/>
</dbReference>
<dbReference type="Proteomes" id="UP000694892">
    <property type="component" value="Chromosome 1L"/>
</dbReference>
<dbReference type="PROSITE" id="PS50103">
    <property type="entry name" value="ZF_C3H1"/>
    <property type="match status" value="1"/>
</dbReference>
<evidence type="ECO:0000259" key="3">
    <source>
        <dbReference type="PROSITE" id="PS50103"/>
    </source>
</evidence>
<evidence type="ECO:0000313" key="4">
    <source>
        <dbReference type="EMBL" id="OCT99000.1"/>
    </source>
</evidence>
<dbReference type="EMBL" id="CM004466">
    <property type="protein sequence ID" value="OCT99000.1"/>
    <property type="molecule type" value="Genomic_DNA"/>
</dbReference>
<proteinExistence type="predicted"/>
<feature type="domain" description="C3H1-type" evidence="3">
    <location>
        <begin position="305"/>
        <end position="331"/>
    </location>
</feature>
<reference evidence="5" key="1">
    <citation type="journal article" date="2016" name="Nature">
        <title>Genome evolution in the allotetraploid frog Xenopus laevis.</title>
        <authorList>
            <person name="Session A.M."/>
            <person name="Uno Y."/>
            <person name="Kwon T."/>
            <person name="Chapman J.A."/>
            <person name="Toyoda A."/>
            <person name="Takahashi S."/>
            <person name="Fukui A."/>
            <person name="Hikosaka A."/>
            <person name="Suzuki A."/>
            <person name="Kondo M."/>
            <person name="van Heeringen S.J."/>
            <person name="Quigley I."/>
            <person name="Heinz S."/>
            <person name="Ogino H."/>
            <person name="Ochi H."/>
            <person name="Hellsten U."/>
            <person name="Lyons J.B."/>
            <person name="Simakov O."/>
            <person name="Putnam N."/>
            <person name="Stites J."/>
            <person name="Kuroki Y."/>
            <person name="Tanaka T."/>
            <person name="Michiue T."/>
            <person name="Watanabe M."/>
            <person name="Bogdanovic O."/>
            <person name="Lister R."/>
            <person name="Georgiou G."/>
            <person name="Paranjpe S.S."/>
            <person name="van Kruijsbergen I."/>
            <person name="Shu S."/>
            <person name="Carlson J."/>
            <person name="Kinoshita T."/>
            <person name="Ohta Y."/>
            <person name="Mawaribuchi S."/>
            <person name="Jenkins J."/>
            <person name="Grimwood J."/>
            <person name="Schmutz J."/>
            <person name="Mitros T."/>
            <person name="Mozaffari S.V."/>
            <person name="Suzuki Y."/>
            <person name="Haramoto Y."/>
            <person name="Yamamoto T.S."/>
            <person name="Takagi C."/>
            <person name="Heald R."/>
            <person name="Miller K."/>
            <person name="Haudenschild C."/>
            <person name="Kitzman J."/>
            <person name="Nakayama T."/>
            <person name="Izutsu Y."/>
            <person name="Robert J."/>
            <person name="Fortriede J."/>
            <person name="Burns K."/>
            <person name="Lotay V."/>
            <person name="Karimi K."/>
            <person name="Yasuoka Y."/>
            <person name="Dichmann D.S."/>
            <person name="Flajnik M.F."/>
            <person name="Houston D.W."/>
            <person name="Shendure J."/>
            <person name="DuPasquier L."/>
            <person name="Vize P.D."/>
            <person name="Zorn A.M."/>
            <person name="Ito M."/>
            <person name="Marcotte E.M."/>
            <person name="Wallingford J.B."/>
            <person name="Ito Y."/>
            <person name="Asashima M."/>
            <person name="Ueno N."/>
            <person name="Matsuda Y."/>
            <person name="Veenstra G.J."/>
            <person name="Fujiyama A."/>
            <person name="Harland R.M."/>
            <person name="Taira M."/>
            <person name="Rokhsar D.S."/>
        </authorList>
    </citation>
    <scope>NUCLEOTIDE SEQUENCE [LARGE SCALE GENOMIC DNA]</scope>
    <source>
        <strain evidence="5">J</strain>
    </source>
</reference>
<dbReference type="AlphaFoldDB" id="A0A974DWW4"/>
<evidence type="ECO:0000256" key="2">
    <source>
        <dbReference type="SAM" id="MobiDB-lite"/>
    </source>
</evidence>
<name>A0A974DWW4_XENLA</name>
<dbReference type="SUPFAM" id="SSF52266">
    <property type="entry name" value="SGNH hydrolase"/>
    <property type="match status" value="1"/>
</dbReference>
<organism evidence="4 5">
    <name type="scientific">Xenopus laevis</name>
    <name type="common">African clawed frog</name>
    <dbReference type="NCBI Taxonomy" id="8355"/>
    <lineage>
        <taxon>Eukaryota</taxon>
        <taxon>Metazoa</taxon>
        <taxon>Chordata</taxon>
        <taxon>Craniata</taxon>
        <taxon>Vertebrata</taxon>
        <taxon>Euteleostomi</taxon>
        <taxon>Amphibia</taxon>
        <taxon>Batrachia</taxon>
        <taxon>Anura</taxon>
        <taxon>Pipoidea</taxon>
        <taxon>Pipidae</taxon>
        <taxon>Xenopodinae</taxon>
        <taxon>Xenopus</taxon>
        <taxon>Xenopus</taxon>
    </lineage>
</organism>